<dbReference type="AlphaFoldDB" id="A0A453J6I6"/>
<dbReference type="Gramene" id="AET4Gv20816200.1">
    <property type="protein sequence ID" value="AET4Gv20816200.1"/>
    <property type="gene ID" value="AET4Gv20816200"/>
</dbReference>
<reference evidence="1" key="5">
    <citation type="journal article" date="2021" name="G3 (Bethesda)">
        <title>Aegilops tauschii genome assembly Aet v5.0 features greater sequence contiguity and improved annotation.</title>
        <authorList>
            <person name="Wang L."/>
            <person name="Zhu T."/>
            <person name="Rodriguez J.C."/>
            <person name="Deal K.R."/>
            <person name="Dubcovsky J."/>
            <person name="McGuire P.E."/>
            <person name="Lux T."/>
            <person name="Spannagl M."/>
            <person name="Mayer K.F.X."/>
            <person name="Baldrich P."/>
            <person name="Meyers B.C."/>
            <person name="Huo N."/>
            <person name="Gu Y.Q."/>
            <person name="Zhou H."/>
            <person name="Devos K.M."/>
            <person name="Bennetzen J.L."/>
            <person name="Unver T."/>
            <person name="Budak H."/>
            <person name="Gulick P.J."/>
            <person name="Galiba G."/>
            <person name="Kalapos B."/>
            <person name="Nelson D.R."/>
            <person name="Li P."/>
            <person name="You F.M."/>
            <person name="Luo M.C."/>
            <person name="Dvorak J."/>
        </authorList>
    </citation>
    <scope>NUCLEOTIDE SEQUENCE [LARGE SCALE GENOMIC DNA]</scope>
    <source>
        <strain evidence="1">cv. AL8/78</strain>
    </source>
</reference>
<sequence>GILILTEFNHSRPIGGAHADICCLVVRQRHGGTRPVPLAHFRPLPSPSNHRETY</sequence>
<organism evidence="1 2">
    <name type="scientific">Aegilops tauschii subsp. strangulata</name>
    <name type="common">Goatgrass</name>
    <dbReference type="NCBI Taxonomy" id="200361"/>
    <lineage>
        <taxon>Eukaryota</taxon>
        <taxon>Viridiplantae</taxon>
        <taxon>Streptophyta</taxon>
        <taxon>Embryophyta</taxon>
        <taxon>Tracheophyta</taxon>
        <taxon>Spermatophyta</taxon>
        <taxon>Magnoliopsida</taxon>
        <taxon>Liliopsida</taxon>
        <taxon>Poales</taxon>
        <taxon>Poaceae</taxon>
        <taxon>BOP clade</taxon>
        <taxon>Pooideae</taxon>
        <taxon>Triticodae</taxon>
        <taxon>Triticeae</taxon>
        <taxon>Triticinae</taxon>
        <taxon>Aegilops</taxon>
    </lineage>
</organism>
<keyword evidence="2" id="KW-1185">Reference proteome</keyword>
<name>A0A453J6I6_AEGTS</name>
<reference evidence="1" key="4">
    <citation type="submission" date="2019-03" db="UniProtKB">
        <authorList>
            <consortium name="EnsemblPlants"/>
        </authorList>
    </citation>
    <scope>IDENTIFICATION</scope>
</reference>
<reference evidence="2" key="2">
    <citation type="journal article" date="2017" name="Nat. Plants">
        <title>The Aegilops tauschii genome reveals multiple impacts of transposons.</title>
        <authorList>
            <person name="Zhao G."/>
            <person name="Zou C."/>
            <person name="Li K."/>
            <person name="Wang K."/>
            <person name="Li T."/>
            <person name="Gao L."/>
            <person name="Zhang X."/>
            <person name="Wang H."/>
            <person name="Yang Z."/>
            <person name="Liu X."/>
            <person name="Jiang W."/>
            <person name="Mao L."/>
            <person name="Kong X."/>
            <person name="Jiao Y."/>
            <person name="Jia J."/>
        </authorList>
    </citation>
    <scope>NUCLEOTIDE SEQUENCE [LARGE SCALE GENOMIC DNA]</scope>
    <source>
        <strain evidence="2">cv. AL8/78</strain>
    </source>
</reference>
<evidence type="ECO:0000313" key="1">
    <source>
        <dbReference type="EnsemblPlants" id="AET4Gv20816200.1"/>
    </source>
</evidence>
<dbReference type="Proteomes" id="UP000015105">
    <property type="component" value="Chromosome 4D"/>
</dbReference>
<reference evidence="1" key="3">
    <citation type="journal article" date="2017" name="Nature">
        <title>Genome sequence of the progenitor of the wheat D genome Aegilops tauschii.</title>
        <authorList>
            <person name="Luo M.C."/>
            <person name="Gu Y.Q."/>
            <person name="Puiu D."/>
            <person name="Wang H."/>
            <person name="Twardziok S.O."/>
            <person name="Deal K.R."/>
            <person name="Huo N."/>
            <person name="Zhu T."/>
            <person name="Wang L."/>
            <person name="Wang Y."/>
            <person name="McGuire P.E."/>
            <person name="Liu S."/>
            <person name="Long H."/>
            <person name="Ramasamy R.K."/>
            <person name="Rodriguez J.C."/>
            <person name="Van S.L."/>
            <person name="Yuan L."/>
            <person name="Wang Z."/>
            <person name="Xia Z."/>
            <person name="Xiao L."/>
            <person name="Anderson O.D."/>
            <person name="Ouyang S."/>
            <person name="Liang Y."/>
            <person name="Zimin A.V."/>
            <person name="Pertea G."/>
            <person name="Qi P."/>
            <person name="Bennetzen J.L."/>
            <person name="Dai X."/>
            <person name="Dawson M.W."/>
            <person name="Muller H.G."/>
            <person name="Kugler K."/>
            <person name="Rivarola-Duarte L."/>
            <person name="Spannagl M."/>
            <person name="Mayer K.F.X."/>
            <person name="Lu F.H."/>
            <person name="Bevan M.W."/>
            <person name="Leroy P."/>
            <person name="Li P."/>
            <person name="You F.M."/>
            <person name="Sun Q."/>
            <person name="Liu Z."/>
            <person name="Lyons E."/>
            <person name="Wicker T."/>
            <person name="Salzberg S.L."/>
            <person name="Devos K.M."/>
            <person name="Dvorak J."/>
        </authorList>
    </citation>
    <scope>NUCLEOTIDE SEQUENCE [LARGE SCALE GENOMIC DNA]</scope>
    <source>
        <strain evidence="1">cv. AL8/78</strain>
    </source>
</reference>
<dbReference type="EnsemblPlants" id="AET4Gv20816200.1">
    <property type="protein sequence ID" value="AET4Gv20816200.1"/>
    <property type="gene ID" value="AET4Gv20816200"/>
</dbReference>
<evidence type="ECO:0000313" key="2">
    <source>
        <dbReference type="Proteomes" id="UP000015105"/>
    </source>
</evidence>
<protein>
    <submittedName>
        <fullName evidence="1">Uncharacterized protein</fullName>
    </submittedName>
</protein>
<proteinExistence type="predicted"/>
<accession>A0A453J6I6</accession>
<reference evidence="2" key="1">
    <citation type="journal article" date="2014" name="Science">
        <title>Ancient hybridizations among the ancestral genomes of bread wheat.</title>
        <authorList>
            <consortium name="International Wheat Genome Sequencing Consortium,"/>
            <person name="Marcussen T."/>
            <person name="Sandve S.R."/>
            <person name="Heier L."/>
            <person name="Spannagl M."/>
            <person name="Pfeifer M."/>
            <person name="Jakobsen K.S."/>
            <person name="Wulff B.B."/>
            <person name="Steuernagel B."/>
            <person name="Mayer K.F."/>
            <person name="Olsen O.A."/>
        </authorList>
    </citation>
    <scope>NUCLEOTIDE SEQUENCE [LARGE SCALE GENOMIC DNA]</scope>
    <source>
        <strain evidence="2">cv. AL8/78</strain>
    </source>
</reference>